<keyword evidence="2" id="KW-1133">Transmembrane helix</keyword>
<proteinExistence type="predicted"/>
<dbReference type="EMBL" id="BMAT01011067">
    <property type="protein sequence ID" value="GFR66004.1"/>
    <property type="molecule type" value="Genomic_DNA"/>
</dbReference>
<feature type="transmembrane region" description="Helical" evidence="2">
    <location>
        <begin position="20"/>
        <end position="40"/>
    </location>
</feature>
<feature type="compositionally biased region" description="Polar residues" evidence="1">
    <location>
        <begin position="70"/>
        <end position="82"/>
    </location>
</feature>
<gene>
    <name evidence="3" type="ORF">ElyMa_005545900</name>
</gene>
<feature type="compositionally biased region" description="Basic residues" evidence="1">
    <location>
        <begin position="44"/>
        <end position="53"/>
    </location>
</feature>
<evidence type="ECO:0000256" key="2">
    <source>
        <dbReference type="SAM" id="Phobius"/>
    </source>
</evidence>
<organism evidence="3 4">
    <name type="scientific">Elysia marginata</name>
    <dbReference type="NCBI Taxonomy" id="1093978"/>
    <lineage>
        <taxon>Eukaryota</taxon>
        <taxon>Metazoa</taxon>
        <taxon>Spiralia</taxon>
        <taxon>Lophotrochozoa</taxon>
        <taxon>Mollusca</taxon>
        <taxon>Gastropoda</taxon>
        <taxon>Heterobranchia</taxon>
        <taxon>Euthyneura</taxon>
        <taxon>Panpulmonata</taxon>
        <taxon>Sacoglossa</taxon>
        <taxon>Placobranchoidea</taxon>
        <taxon>Plakobranchidae</taxon>
        <taxon>Elysia</taxon>
    </lineage>
</organism>
<keyword evidence="2" id="KW-0812">Transmembrane</keyword>
<evidence type="ECO:0000313" key="4">
    <source>
        <dbReference type="Proteomes" id="UP000762676"/>
    </source>
</evidence>
<dbReference type="Proteomes" id="UP000762676">
    <property type="component" value="Unassembled WGS sequence"/>
</dbReference>
<protein>
    <submittedName>
        <fullName evidence="3">Uncharacterized protein</fullName>
    </submittedName>
</protein>
<keyword evidence="2" id="KW-0472">Membrane</keyword>
<feature type="region of interest" description="Disordered" evidence="1">
    <location>
        <begin position="44"/>
        <end position="82"/>
    </location>
</feature>
<evidence type="ECO:0000256" key="1">
    <source>
        <dbReference type="SAM" id="MobiDB-lite"/>
    </source>
</evidence>
<evidence type="ECO:0000313" key="3">
    <source>
        <dbReference type="EMBL" id="GFR66004.1"/>
    </source>
</evidence>
<comment type="caution">
    <text evidence="3">The sequence shown here is derived from an EMBL/GenBank/DDBJ whole genome shotgun (WGS) entry which is preliminary data.</text>
</comment>
<sequence length="208" mass="22328">MTRQVSSNLGRSRQLSLASAFPVVSTVSGLHLYAIVQYAARGSRARRRTHFPQRRSSSINKFRGDPGRQDLTTDISTNTPGACTGEQTIVTQGQSNVSSQQSTQGSAAFCGIFPVVLVTTATTTTTTKTTTATKVIRGRASQQDNQLVYKQRSSAGNRSLVWREKRSFGVGERSVFTPFVQPVWPSLEVECAGCVGGPRKGGDRAAAA</sequence>
<accession>A0AAV4EZ60</accession>
<name>A0AAV4EZ60_9GAST</name>
<reference evidence="3 4" key="1">
    <citation type="journal article" date="2021" name="Elife">
        <title>Chloroplast acquisition without the gene transfer in kleptoplastic sea slugs, Plakobranchus ocellatus.</title>
        <authorList>
            <person name="Maeda T."/>
            <person name="Takahashi S."/>
            <person name="Yoshida T."/>
            <person name="Shimamura S."/>
            <person name="Takaki Y."/>
            <person name="Nagai Y."/>
            <person name="Toyoda A."/>
            <person name="Suzuki Y."/>
            <person name="Arimoto A."/>
            <person name="Ishii H."/>
            <person name="Satoh N."/>
            <person name="Nishiyama T."/>
            <person name="Hasebe M."/>
            <person name="Maruyama T."/>
            <person name="Minagawa J."/>
            <person name="Obokata J."/>
            <person name="Shigenobu S."/>
        </authorList>
    </citation>
    <scope>NUCLEOTIDE SEQUENCE [LARGE SCALE GENOMIC DNA]</scope>
</reference>
<dbReference type="AlphaFoldDB" id="A0AAV4EZ60"/>
<keyword evidence="4" id="KW-1185">Reference proteome</keyword>